<evidence type="ECO:0000313" key="2">
    <source>
        <dbReference type="EMBL" id="JAD75081.1"/>
    </source>
</evidence>
<accession>A0A0A9CHQ1</accession>
<name>A0A0A9CHQ1_ARUDO</name>
<protein>
    <submittedName>
        <fullName evidence="2">Uncharacterized protein</fullName>
    </submittedName>
</protein>
<proteinExistence type="predicted"/>
<evidence type="ECO:0000256" key="1">
    <source>
        <dbReference type="SAM" id="MobiDB-lite"/>
    </source>
</evidence>
<reference evidence="2" key="2">
    <citation type="journal article" date="2015" name="Data Brief">
        <title>Shoot transcriptome of the giant reed, Arundo donax.</title>
        <authorList>
            <person name="Barrero R.A."/>
            <person name="Guerrero F.D."/>
            <person name="Moolhuijzen P."/>
            <person name="Goolsby J.A."/>
            <person name="Tidwell J."/>
            <person name="Bellgard S.E."/>
            <person name="Bellgard M.I."/>
        </authorList>
    </citation>
    <scope>NUCLEOTIDE SEQUENCE</scope>
    <source>
        <tissue evidence="2">Shoot tissue taken approximately 20 cm above the soil surface</tissue>
    </source>
</reference>
<feature type="region of interest" description="Disordered" evidence="1">
    <location>
        <begin position="118"/>
        <end position="142"/>
    </location>
</feature>
<feature type="compositionally biased region" description="Polar residues" evidence="1">
    <location>
        <begin position="58"/>
        <end position="74"/>
    </location>
</feature>
<feature type="region of interest" description="Disordered" evidence="1">
    <location>
        <begin position="1"/>
        <end position="91"/>
    </location>
</feature>
<dbReference type="EMBL" id="GBRH01222814">
    <property type="protein sequence ID" value="JAD75081.1"/>
    <property type="molecule type" value="Transcribed_RNA"/>
</dbReference>
<feature type="compositionally biased region" description="Low complexity" evidence="1">
    <location>
        <begin position="8"/>
        <end position="52"/>
    </location>
</feature>
<reference evidence="2" key="1">
    <citation type="submission" date="2014-09" db="EMBL/GenBank/DDBJ databases">
        <authorList>
            <person name="Magalhaes I.L.F."/>
            <person name="Oliveira U."/>
            <person name="Santos F.R."/>
            <person name="Vidigal T.H.D.A."/>
            <person name="Brescovit A.D."/>
            <person name="Santos A.J."/>
        </authorList>
    </citation>
    <scope>NUCLEOTIDE SEQUENCE</scope>
    <source>
        <tissue evidence="2">Shoot tissue taken approximately 20 cm above the soil surface</tissue>
    </source>
</reference>
<organism evidence="2">
    <name type="scientific">Arundo donax</name>
    <name type="common">Giant reed</name>
    <name type="synonym">Donax arundinaceus</name>
    <dbReference type="NCBI Taxonomy" id="35708"/>
    <lineage>
        <taxon>Eukaryota</taxon>
        <taxon>Viridiplantae</taxon>
        <taxon>Streptophyta</taxon>
        <taxon>Embryophyta</taxon>
        <taxon>Tracheophyta</taxon>
        <taxon>Spermatophyta</taxon>
        <taxon>Magnoliopsida</taxon>
        <taxon>Liliopsida</taxon>
        <taxon>Poales</taxon>
        <taxon>Poaceae</taxon>
        <taxon>PACMAD clade</taxon>
        <taxon>Arundinoideae</taxon>
        <taxon>Arundineae</taxon>
        <taxon>Arundo</taxon>
    </lineage>
</organism>
<sequence length="142" mass="14706">MALGNCDPISISNSSSSLSNSTSFFSSPSSSTSSPPSPLISTSIASSSRPASLGCAIKNTSTATPSAAMTNAGTKNDHPHPNSSTAAARTEPAMLPTEVCEFHTPMMVPRLEAWPNQFPTTATTQGHPADWTTPLATWAARK</sequence>
<dbReference type="AlphaFoldDB" id="A0A0A9CHQ1"/>